<comment type="caution">
    <text evidence="2">The sequence shown here is derived from an EMBL/GenBank/DDBJ whole genome shotgun (WGS) entry which is preliminary data.</text>
</comment>
<dbReference type="RefSeq" id="WP_175383062.1">
    <property type="nucleotide sequence ID" value="NZ_CBCRYD010000002.1"/>
</dbReference>
<feature type="transmembrane region" description="Helical" evidence="1">
    <location>
        <begin position="170"/>
        <end position="187"/>
    </location>
</feature>
<evidence type="ECO:0008006" key="4">
    <source>
        <dbReference type="Google" id="ProtNLM"/>
    </source>
</evidence>
<dbReference type="GeneID" id="97133735"/>
<keyword evidence="1" id="KW-0472">Membrane</keyword>
<sequence length="213" mass="24850">MFNHYSWDIQQLRHKLQLEGLFLQTTVLILWIIAALGVALLETHYYFRFKKMLRHPFSAYENKEPNSIEALYMAYKKLPKMQFKMAKLKVQSWNNSEIVPQSIDGFMKIIFTIVLTATGVVITIMISSLDIANSNKESDPNQANAWYDSISSILVSLTSSINFYQTLMKVALLLFLLSVLHIIFTYWKNSLHKKHIVVIEEIEKEFSLNHKMK</sequence>
<dbReference type="EMBL" id="JABMCC010000118">
    <property type="protein sequence ID" value="NUU57067.1"/>
    <property type="molecule type" value="Genomic_DNA"/>
</dbReference>
<keyword evidence="1" id="KW-0812">Transmembrane</keyword>
<proteinExistence type="predicted"/>
<protein>
    <recommendedName>
        <fullName evidence="4">MotA/TolQ/ExbB proton channel domain-containing protein</fullName>
    </recommendedName>
</protein>
<reference evidence="2 3" key="1">
    <citation type="submission" date="2020-05" db="EMBL/GenBank/DDBJ databases">
        <title>Genome Sequencing of Type Strains.</title>
        <authorList>
            <person name="Lemaire J.F."/>
            <person name="Inderbitzin P."/>
            <person name="Gregorio O.A."/>
            <person name="Collins S.B."/>
            <person name="Wespe N."/>
            <person name="Knight-Connoni V."/>
        </authorList>
    </citation>
    <scope>NUCLEOTIDE SEQUENCE [LARGE SCALE GENOMIC DNA]</scope>
    <source>
        <strain evidence="2 3">DSM 19942</strain>
    </source>
</reference>
<gene>
    <name evidence="2" type="ORF">HP548_23585</name>
</gene>
<keyword evidence="1" id="KW-1133">Transmembrane helix</keyword>
<organism evidence="2 3">
    <name type="scientific">Paenibacillus taichungensis</name>
    <dbReference type="NCBI Taxonomy" id="484184"/>
    <lineage>
        <taxon>Bacteria</taxon>
        <taxon>Bacillati</taxon>
        <taxon>Bacillota</taxon>
        <taxon>Bacilli</taxon>
        <taxon>Bacillales</taxon>
        <taxon>Paenibacillaceae</taxon>
        <taxon>Paenibacillus</taxon>
    </lineage>
</organism>
<evidence type="ECO:0000256" key="1">
    <source>
        <dbReference type="SAM" id="Phobius"/>
    </source>
</evidence>
<evidence type="ECO:0000313" key="3">
    <source>
        <dbReference type="Proteomes" id="UP000577724"/>
    </source>
</evidence>
<evidence type="ECO:0000313" key="2">
    <source>
        <dbReference type="EMBL" id="NUU57067.1"/>
    </source>
</evidence>
<feature type="transmembrane region" description="Helical" evidence="1">
    <location>
        <begin position="109"/>
        <end position="133"/>
    </location>
</feature>
<accession>A0ABX2MSS2</accession>
<name>A0ABX2MSS2_9BACL</name>
<keyword evidence="3" id="KW-1185">Reference proteome</keyword>
<dbReference type="Proteomes" id="UP000577724">
    <property type="component" value="Unassembled WGS sequence"/>
</dbReference>
<feature type="transmembrane region" description="Helical" evidence="1">
    <location>
        <begin position="21"/>
        <end position="47"/>
    </location>
</feature>